<dbReference type="SFLD" id="SFLDF00314">
    <property type="entry name" value="L-lysine_2_3-aminomutase_(yjeK"/>
    <property type="match status" value="1"/>
</dbReference>
<dbReference type="PIRSF" id="PIRSF004911">
    <property type="entry name" value="DUF160"/>
    <property type="match status" value="1"/>
</dbReference>
<dbReference type="Proteomes" id="UP000245506">
    <property type="component" value="Unassembled WGS sequence"/>
</dbReference>
<comment type="caution">
    <text evidence="17">The sequence shown here is derived from an EMBL/GenBank/DDBJ whole genome shotgun (WGS) entry which is preliminary data.</text>
</comment>
<keyword evidence="8 14" id="KW-0479">Metal-binding</keyword>
<evidence type="ECO:0000256" key="7">
    <source>
        <dbReference type="ARBA" id="ARBA00022691"/>
    </source>
</evidence>
<dbReference type="PROSITE" id="PS51918">
    <property type="entry name" value="RADICAL_SAM"/>
    <property type="match status" value="1"/>
</dbReference>
<evidence type="ECO:0000256" key="3">
    <source>
        <dbReference type="ARBA" id="ARBA00001966"/>
    </source>
</evidence>
<keyword evidence="18" id="KW-1185">Reference proteome</keyword>
<organism evidence="17 18">
    <name type="scientific">Leucothrix arctica</name>
    <dbReference type="NCBI Taxonomy" id="1481894"/>
    <lineage>
        <taxon>Bacteria</taxon>
        <taxon>Pseudomonadati</taxon>
        <taxon>Pseudomonadota</taxon>
        <taxon>Gammaproteobacteria</taxon>
        <taxon>Thiotrichales</taxon>
        <taxon>Thiotrichaceae</taxon>
        <taxon>Leucothrix</taxon>
    </lineage>
</organism>
<protein>
    <recommendedName>
        <fullName evidence="5">L-lysine 2,3-aminomutase</fullName>
    </recommendedName>
    <alternativeName>
        <fullName evidence="13">EF-P post-translational modification enzyme B</fullName>
    </alternativeName>
</protein>
<dbReference type="CDD" id="cd01335">
    <property type="entry name" value="Radical_SAM"/>
    <property type="match status" value="1"/>
</dbReference>
<feature type="binding site" evidence="14">
    <location>
        <position position="128"/>
    </location>
    <ligand>
        <name>[4Fe-4S] cluster</name>
        <dbReference type="ChEBI" id="CHEBI:49883"/>
        <note>4Fe-4S-S-AdoMet</note>
    </ligand>
</feature>
<comment type="cofactor">
    <cofactor evidence="2 15">
        <name>pyridoxal 5'-phosphate</name>
        <dbReference type="ChEBI" id="CHEBI:597326"/>
    </cofactor>
</comment>
<dbReference type="NCBIfam" id="TIGR00238">
    <property type="entry name" value="KamA family radical SAM protein"/>
    <property type="match status" value="1"/>
</dbReference>
<dbReference type="RefSeq" id="WP_109823276.1">
    <property type="nucleotide sequence ID" value="NZ_QGKL01000029.1"/>
</dbReference>
<keyword evidence="12" id="KW-0413">Isomerase</keyword>
<dbReference type="GO" id="GO:0051539">
    <property type="term" value="F:4 iron, 4 sulfur cluster binding"/>
    <property type="evidence" value="ECO:0007669"/>
    <property type="project" value="UniProtKB-KW"/>
</dbReference>
<dbReference type="GO" id="GO:0016853">
    <property type="term" value="F:isomerase activity"/>
    <property type="evidence" value="ECO:0007669"/>
    <property type="project" value="UniProtKB-KW"/>
</dbReference>
<evidence type="ECO:0000313" key="17">
    <source>
        <dbReference type="EMBL" id="PWQ96304.1"/>
    </source>
</evidence>
<comment type="cofactor">
    <cofactor evidence="3">
        <name>[4Fe-4S] cluster</name>
        <dbReference type="ChEBI" id="CHEBI:49883"/>
    </cofactor>
</comment>
<dbReference type="SUPFAM" id="SSF102114">
    <property type="entry name" value="Radical SAM enzymes"/>
    <property type="match status" value="1"/>
</dbReference>
<keyword evidence="9 15" id="KW-0663">Pyridoxal phosphate</keyword>
<accession>A0A317CCE8</accession>
<dbReference type="Pfam" id="PF13353">
    <property type="entry name" value="Fer4_12"/>
    <property type="match status" value="1"/>
</dbReference>
<sequence length="339" mass="38082">MSKNIVVMSHQSKVSATAWKKEMANMLREPEELCELLNISGVDKEQLKAACELFPLRIPRPYLSRIKAGDLNDPLLLQALPQKAELLITEGYVSDPLEEAKFTPVPGLLHKYHGRVLIVLNGSCAIHCRYCFRRHFPYQEHQIGAENWQQILDYISADDSIQEVIFSGGDPLSCTDKVLARRCEDLSAINHVNTLRLHSRLPIMIPQRIDDHCLSWMQKTRLKVVMVIHANHAQELDDEVADALGKLAAIGVLLLNQSVLLKGVNDSVEALEALSRRLLVCDVMPYYLHVFDAVQGAAHFDIGDDASKILLEELKSQVAGYLVPKLVREHPEETSKTSI</sequence>
<dbReference type="AlphaFoldDB" id="A0A317CCE8"/>
<keyword evidence="7" id="KW-0949">S-adenosyl-L-methionine</keyword>
<evidence type="ECO:0000256" key="1">
    <source>
        <dbReference type="ARBA" id="ARBA00001352"/>
    </source>
</evidence>
<evidence type="ECO:0000259" key="16">
    <source>
        <dbReference type="PROSITE" id="PS51918"/>
    </source>
</evidence>
<comment type="similarity">
    <text evidence="4">Belongs to the radical SAM superfamily. KamA family.</text>
</comment>
<dbReference type="NCBIfam" id="TIGR03821">
    <property type="entry name" value="EFP_modif_epmB"/>
    <property type="match status" value="1"/>
</dbReference>
<evidence type="ECO:0000313" key="18">
    <source>
        <dbReference type="Proteomes" id="UP000245506"/>
    </source>
</evidence>
<dbReference type="SFLD" id="SFLDG01070">
    <property type="entry name" value="PLP-dependent"/>
    <property type="match status" value="1"/>
</dbReference>
<feature type="binding site" evidence="14">
    <location>
        <position position="131"/>
    </location>
    <ligand>
        <name>[4Fe-4S] cluster</name>
        <dbReference type="ChEBI" id="CHEBI:49883"/>
        <note>4Fe-4S-S-AdoMet</note>
    </ligand>
</feature>
<dbReference type="SFLD" id="SFLDS00029">
    <property type="entry name" value="Radical_SAM"/>
    <property type="match status" value="1"/>
</dbReference>
<dbReference type="PANTHER" id="PTHR30538">
    <property type="entry name" value="LYSINE 2,3-AMINOMUTASE-RELATED"/>
    <property type="match status" value="1"/>
</dbReference>
<comment type="catalytic activity">
    <reaction evidence="1">
        <text>L-lysine = D-beta-lysine</text>
        <dbReference type="Rhea" id="RHEA:44148"/>
        <dbReference type="ChEBI" id="CHEBI:32551"/>
        <dbReference type="ChEBI" id="CHEBI:84138"/>
    </reaction>
</comment>
<evidence type="ECO:0000256" key="4">
    <source>
        <dbReference type="ARBA" id="ARBA00008703"/>
    </source>
</evidence>
<gene>
    <name evidence="17" type="primary">epmB</name>
    <name evidence="17" type="ORF">DKT75_09980</name>
</gene>
<dbReference type="InterPro" id="IPR058240">
    <property type="entry name" value="rSAM_sf"/>
</dbReference>
<evidence type="ECO:0000256" key="12">
    <source>
        <dbReference type="ARBA" id="ARBA00023235"/>
    </source>
</evidence>
<dbReference type="InterPro" id="IPR007197">
    <property type="entry name" value="rSAM"/>
</dbReference>
<evidence type="ECO:0000256" key="10">
    <source>
        <dbReference type="ARBA" id="ARBA00023004"/>
    </source>
</evidence>
<evidence type="ECO:0000256" key="13">
    <source>
        <dbReference type="ARBA" id="ARBA00030756"/>
    </source>
</evidence>
<dbReference type="PANTHER" id="PTHR30538:SF1">
    <property type="entry name" value="L-LYSINE 2,3-AMINOMUTASE"/>
    <property type="match status" value="1"/>
</dbReference>
<evidence type="ECO:0000256" key="8">
    <source>
        <dbReference type="ARBA" id="ARBA00022723"/>
    </source>
</evidence>
<keyword evidence="10" id="KW-0408">Iron</keyword>
<dbReference type="GO" id="GO:0046872">
    <property type="term" value="F:metal ion binding"/>
    <property type="evidence" value="ECO:0007669"/>
    <property type="project" value="UniProtKB-KW"/>
</dbReference>
<evidence type="ECO:0000256" key="5">
    <source>
        <dbReference type="ARBA" id="ARBA00022363"/>
    </source>
</evidence>
<dbReference type="InterPro" id="IPR003739">
    <property type="entry name" value="Lys_aminomutase/Glu_NH3_mut"/>
</dbReference>
<evidence type="ECO:0000256" key="15">
    <source>
        <dbReference type="PIRSR" id="PIRSR603739-50"/>
    </source>
</evidence>
<evidence type="ECO:0000256" key="9">
    <source>
        <dbReference type="ARBA" id="ARBA00022898"/>
    </source>
</evidence>
<dbReference type="InterPro" id="IPR022462">
    <property type="entry name" value="EpmB"/>
</dbReference>
<keyword evidence="6 14" id="KW-0004">4Fe-4S</keyword>
<dbReference type="Gene3D" id="3.20.20.70">
    <property type="entry name" value="Aldolase class I"/>
    <property type="match status" value="1"/>
</dbReference>
<reference evidence="17 18" key="1">
    <citation type="submission" date="2018-05" db="EMBL/GenBank/DDBJ databases">
        <title>Leucothrix arctica sp. nov., isolated from Arctic seawater.</title>
        <authorList>
            <person name="Choi A."/>
            <person name="Baek K."/>
        </authorList>
    </citation>
    <scope>NUCLEOTIDE SEQUENCE [LARGE SCALE GENOMIC DNA]</scope>
    <source>
        <strain evidence="17 18">IMCC9719</strain>
    </source>
</reference>
<evidence type="ECO:0000256" key="14">
    <source>
        <dbReference type="PIRSR" id="PIRSR004911-1"/>
    </source>
</evidence>
<dbReference type="InterPro" id="IPR013785">
    <property type="entry name" value="Aldolase_TIM"/>
</dbReference>
<dbReference type="EMBL" id="QGKL01000029">
    <property type="protein sequence ID" value="PWQ96304.1"/>
    <property type="molecule type" value="Genomic_DNA"/>
</dbReference>
<feature type="binding site" evidence="14">
    <location>
        <position position="124"/>
    </location>
    <ligand>
        <name>[4Fe-4S] cluster</name>
        <dbReference type="ChEBI" id="CHEBI:49883"/>
        <note>4Fe-4S-S-AdoMet</note>
    </ligand>
</feature>
<evidence type="ECO:0000256" key="11">
    <source>
        <dbReference type="ARBA" id="ARBA00023014"/>
    </source>
</evidence>
<name>A0A317CCE8_9GAMM</name>
<keyword evidence="11 14" id="KW-0411">Iron-sulfur</keyword>
<dbReference type="OrthoDB" id="9770937at2"/>
<evidence type="ECO:0000256" key="6">
    <source>
        <dbReference type="ARBA" id="ARBA00022485"/>
    </source>
</evidence>
<evidence type="ECO:0000256" key="2">
    <source>
        <dbReference type="ARBA" id="ARBA00001933"/>
    </source>
</evidence>
<proteinExistence type="inferred from homology"/>
<feature type="domain" description="Radical SAM core" evidence="16">
    <location>
        <begin position="110"/>
        <end position="325"/>
    </location>
</feature>
<feature type="modified residue" description="N6-(pyridoxal phosphate)lysine" evidence="15">
    <location>
        <position position="336"/>
    </location>
</feature>